<dbReference type="PANTHER" id="PTHR21240:SF28">
    <property type="entry name" value="ISO-OROTATE DECARBOXYLASE (EUROFUNG)"/>
    <property type="match status" value="1"/>
</dbReference>
<dbReference type="InterPro" id="IPR006680">
    <property type="entry name" value="Amidohydro-rel"/>
</dbReference>
<evidence type="ECO:0000313" key="3">
    <source>
        <dbReference type="EMBL" id="ODQ99897.1"/>
    </source>
</evidence>
<accession>A0A1E3SEA2</accession>
<dbReference type="PANTHER" id="PTHR21240">
    <property type="entry name" value="2-AMINO-3-CARBOXYLMUCONATE-6-SEMIALDEHYDE DECARBOXYLASE"/>
    <property type="match status" value="1"/>
</dbReference>
<keyword evidence="1" id="KW-0456">Lyase</keyword>
<dbReference type="InterPro" id="IPR032466">
    <property type="entry name" value="Metal_Hydrolase"/>
</dbReference>
<dbReference type="Gene3D" id="3.20.20.140">
    <property type="entry name" value="Metal-dependent hydrolases"/>
    <property type="match status" value="1"/>
</dbReference>
<dbReference type="RefSeq" id="WP_069402937.1">
    <property type="nucleotide sequence ID" value="NZ_JAYWKZ010000057.1"/>
</dbReference>
<dbReference type="Proteomes" id="UP000094224">
    <property type="component" value="Unassembled WGS sequence"/>
</dbReference>
<dbReference type="GO" id="GO:0016787">
    <property type="term" value="F:hydrolase activity"/>
    <property type="evidence" value="ECO:0007669"/>
    <property type="project" value="InterPro"/>
</dbReference>
<organism evidence="3 4">
    <name type="scientific">Mycobacterium sherrisii</name>
    <dbReference type="NCBI Taxonomy" id="243061"/>
    <lineage>
        <taxon>Bacteria</taxon>
        <taxon>Bacillati</taxon>
        <taxon>Actinomycetota</taxon>
        <taxon>Actinomycetes</taxon>
        <taxon>Mycobacteriales</taxon>
        <taxon>Mycobacteriaceae</taxon>
        <taxon>Mycobacterium</taxon>
        <taxon>Mycobacterium simiae complex</taxon>
    </lineage>
</organism>
<evidence type="ECO:0000259" key="2">
    <source>
        <dbReference type="Pfam" id="PF04909"/>
    </source>
</evidence>
<protein>
    <recommendedName>
        <fullName evidence="2">Amidohydrolase-related domain-containing protein</fullName>
    </recommendedName>
</protein>
<evidence type="ECO:0000313" key="4">
    <source>
        <dbReference type="Proteomes" id="UP000094224"/>
    </source>
</evidence>
<proteinExistence type="predicted"/>
<dbReference type="STRING" id="243061.AWC25_02630"/>
<dbReference type="GO" id="GO:0019748">
    <property type="term" value="P:secondary metabolic process"/>
    <property type="evidence" value="ECO:0007669"/>
    <property type="project" value="TreeGrafter"/>
</dbReference>
<name>A0A1E3SEA2_9MYCO</name>
<dbReference type="AlphaFoldDB" id="A0A1E3SEA2"/>
<dbReference type="EMBL" id="MIHC01000071">
    <property type="protein sequence ID" value="ODQ99897.1"/>
    <property type="molecule type" value="Genomic_DNA"/>
</dbReference>
<dbReference type="SUPFAM" id="SSF51556">
    <property type="entry name" value="Metallo-dependent hydrolases"/>
    <property type="match status" value="1"/>
</dbReference>
<dbReference type="InterPro" id="IPR032465">
    <property type="entry name" value="ACMSD"/>
</dbReference>
<keyword evidence="4" id="KW-1185">Reference proteome</keyword>
<dbReference type="GO" id="GO:0016831">
    <property type="term" value="F:carboxy-lyase activity"/>
    <property type="evidence" value="ECO:0007669"/>
    <property type="project" value="InterPro"/>
</dbReference>
<dbReference type="Pfam" id="PF04909">
    <property type="entry name" value="Amidohydro_2"/>
    <property type="match status" value="1"/>
</dbReference>
<gene>
    <name evidence="3" type="ORF">BHQ21_24850</name>
</gene>
<reference evidence="4" key="1">
    <citation type="submission" date="2016-09" db="EMBL/GenBank/DDBJ databases">
        <authorList>
            <person name="Greninger A.L."/>
            <person name="Jerome K.R."/>
            <person name="Mcnair B."/>
            <person name="Wallis C."/>
            <person name="Fang F."/>
        </authorList>
    </citation>
    <scope>NUCLEOTIDE SEQUENCE [LARGE SCALE GENOMIC DNA]</scope>
    <source>
        <strain evidence="4">BC1_M4</strain>
    </source>
</reference>
<comment type="caution">
    <text evidence="3">The sequence shown here is derived from an EMBL/GenBank/DDBJ whole genome shotgun (WGS) entry which is preliminary data.</text>
</comment>
<sequence>MVLESYAVIDVDTHITEPPDVWTARMPSKYGDQIPHIERIDGWDMWVINGEPFARPGNTAMAGYDGTLPDGPATYADMHPAAWDPTARVAFMDEQNIRAHVLYPNLGGFGAAAWLERGDPEFALDCVKAFNDFQTDFASVAPDRLLPIVSVPFWDIDASVAEVERALNNGHRGVNFCNDPRVHGQPALWDRHWDPVWSIARDAEVPVNFHIGGGRIAEQILNGVEMGFRANFSRMSSLLWADNMRCISDLIHGGVCHRFPDVKFVSVESGVGMIPAALEAFDWQWRNGGVIDEHPEYDLLPSEYFRRQIFGCFWYEQAVLIPALLAYPENMLFETDFPHPTCQHPGPKTPATGPAQYVTESMASLPDHILRKVLSDNAAKLYKIAL</sequence>
<evidence type="ECO:0000256" key="1">
    <source>
        <dbReference type="ARBA" id="ARBA00023239"/>
    </source>
</evidence>
<feature type="domain" description="Amidohydrolase-related" evidence="2">
    <location>
        <begin position="9"/>
        <end position="383"/>
    </location>
</feature>
<dbReference type="GO" id="GO:0005737">
    <property type="term" value="C:cytoplasm"/>
    <property type="evidence" value="ECO:0007669"/>
    <property type="project" value="TreeGrafter"/>
</dbReference>